<dbReference type="SMART" id="SM00116">
    <property type="entry name" value="CBS"/>
    <property type="match status" value="2"/>
</dbReference>
<keyword evidence="20" id="KW-1185">Reference proteome</keyword>
<dbReference type="SUPFAM" id="SSF54631">
    <property type="entry name" value="CBS-domain pair"/>
    <property type="match status" value="1"/>
</dbReference>
<evidence type="ECO:0000256" key="16">
    <source>
        <dbReference type="PIRSR" id="PIRSR006404-2"/>
    </source>
</evidence>
<dbReference type="GO" id="GO:0008237">
    <property type="term" value="F:metallopeptidase activity"/>
    <property type="evidence" value="ECO:0007669"/>
    <property type="project" value="UniProtKB-UniRule"/>
</dbReference>
<evidence type="ECO:0000256" key="14">
    <source>
        <dbReference type="PIRNR" id="PIRNR006404"/>
    </source>
</evidence>
<evidence type="ECO:0000256" key="12">
    <source>
        <dbReference type="ARBA" id="ARBA00023122"/>
    </source>
</evidence>
<dbReference type="GO" id="GO:0006508">
    <property type="term" value="P:proteolysis"/>
    <property type="evidence" value="ECO:0007669"/>
    <property type="project" value="UniProtKB-KW"/>
</dbReference>
<name>Q1IVH9_KORVE</name>
<keyword evidence="12 17" id="KW-0129">CBS domain</keyword>
<evidence type="ECO:0000256" key="13">
    <source>
        <dbReference type="ARBA" id="ARBA00023136"/>
    </source>
</evidence>
<evidence type="ECO:0000256" key="6">
    <source>
        <dbReference type="ARBA" id="ARBA00022723"/>
    </source>
</evidence>
<dbReference type="eggNOG" id="COG0517">
    <property type="taxonomic scope" value="Bacteria"/>
</dbReference>
<evidence type="ECO:0000256" key="17">
    <source>
        <dbReference type="PROSITE-ProRule" id="PRU00703"/>
    </source>
</evidence>
<evidence type="ECO:0000256" key="15">
    <source>
        <dbReference type="PIRSR" id="PIRSR006404-1"/>
    </source>
</evidence>
<dbReference type="PANTHER" id="PTHR39188">
    <property type="entry name" value="MEMBRANE-ASSOCIATED ZINC METALLOPROTEASE M50B"/>
    <property type="match status" value="1"/>
</dbReference>
<protein>
    <recommendedName>
        <fullName evidence="14">Zinc metalloprotease</fullName>
    </recommendedName>
</protein>
<organism evidence="19 20">
    <name type="scientific">Koribacter versatilis (strain Ellin345)</name>
    <dbReference type="NCBI Taxonomy" id="204669"/>
    <lineage>
        <taxon>Bacteria</taxon>
        <taxon>Pseudomonadati</taxon>
        <taxon>Acidobacteriota</taxon>
        <taxon>Terriglobia</taxon>
        <taxon>Terriglobales</taxon>
        <taxon>Candidatus Korobacteraceae</taxon>
        <taxon>Candidatus Korobacter</taxon>
    </lineage>
</organism>
<feature type="binding site" evidence="16">
    <location>
        <position position="59"/>
    </location>
    <ligand>
        <name>Zn(2+)</name>
        <dbReference type="ChEBI" id="CHEBI:29105"/>
        <note>catalytic</note>
    </ligand>
</feature>
<dbReference type="EMBL" id="CP000360">
    <property type="protein sequence ID" value="ABF39121.1"/>
    <property type="molecule type" value="Genomic_DNA"/>
</dbReference>
<evidence type="ECO:0000256" key="11">
    <source>
        <dbReference type="ARBA" id="ARBA00023049"/>
    </source>
</evidence>
<dbReference type="OrthoDB" id="9800627at2"/>
<keyword evidence="6 14" id="KW-0479">Metal-binding</keyword>
<keyword evidence="11 14" id="KW-0482">Metalloprotease</keyword>
<dbReference type="AlphaFoldDB" id="Q1IVH9"/>
<dbReference type="eggNOG" id="COG1994">
    <property type="taxonomic scope" value="Bacteria"/>
</dbReference>
<dbReference type="STRING" id="204669.Acid345_0116"/>
<comment type="cofactor">
    <cofactor evidence="14 16">
        <name>Zn(2+)</name>
        <dbReference type="ChEBI" id="CHEBI:29105"/>
    </cofactor>
    <text evidence="14 16">Binds 1 zinc ion per subunit.</text>
</comment>
<dbReference type="RefSeq" id="WP_011520923.1">
    <property type="nucleotide sequence ID" value="NC_008009.1"/>
</dbReference>
<dbReference type="CDD" id="cd06164">
    <property type="entry name" value="S2P-M50_SpoIVFB_CBS"/>
    <property type="match status" value="1"/>
</dbReference>
<dbReference type="Pfam" id="PF02163">
    <property type="entry name" value="Peptidase_M50"/>
    <property type="match status" value="2"/>
</dbReference>
<dbReference type="GO" id="GO:0046872">
    <property type="term" value="F:metal ion binding"/>
    <property type="evidence" value="ECO:0007669"/>
    <property type="project" value="UniProtKB-UniRule"/>
</dbReference>
<dbReference type="PROSITE" id="PS51371">
    <property type="entry name" value="CBS"/>
    <property type="match status" value="2"/>
</dbReference>
<feature type="transmembrane region" description="Helical" evidence="14">
    <location>
        <begin position="45"/>
        <end position="68"/>
    </location>
</feature>
<dbReference type="InterPro" id="IPR000644">
    <property type="entry name" value="CBS_dom"/>
</dbReference>
<evidence type="ECO:0000256" key="1">
    <source>
        <dbReference type="ARBA" id="ARBA00004651"/>
    </source>
</evidence>
<dbReference type="Gene3D" id="3.10.580.10">
    <property type="entry name" value="CBS-domain"/>
    <property type="match status" value="1"/>
</dbReference>
<feature type="transmembrane region" description="Helical" evidence="14">
    <location>
        <begin position="111"/>
        <end position="134"/>
    </location>
</feature>
<dbReference type="PIRSF" id="PIRSF006404">
    <property type="entry name" value="UCP006404_Pept_M50_CBS"/>
    <property type="match status" value="1"/>
</dbReference>
<feature type="active site" evidence="15">
    <location>
        <position position="60"/>
    </location>
</feature>
<feature type="transmembrane region" description="Helical" evidence="14">
    <location>
        <begin position="146"/>
        <end position="163"/>
    </location>
</feature>
<keyword evidence="4 14" id="KW-0645">Protease</keyword>
<feature type="transmembrane region" description="Helical" evidence="14">
    <location>
        <begin position="12"/>
        <end position="33"/>
    </location>
</feature>
<reference evidence="19 20" key="1">
    <citation type="journal article" date="2009" name="Appl. Environ. Microbiol.">
        <title>Three genomes from the phylum Acidobacteria provide insight into the lifestyles of these microorganisms in soils.</title>
        <authorList>
            <person name="Ward N.L."/>
            <person name="Challacombe J.F."/>
            <person name="Janssen P.H."/>
            <person name="Henrissat B."/>
            <person name="Coutinho P.M."/>
            <person name="Wu M."/>
            <person name="Xie G."/>
            <person name="Haft D.H."/>
            <person name="Sait M."/>
            <person name="Badger J."/>
            <person name="Barabote R.D."/>
            <person name="Bradley B."/>
            <person name="Brettin T.S."/>
            <person name="Brinkac L.M."/>
            <person name="Bruce D."/>
            <person name="Creasy T."/>
            <person name="Daugherty S.C."/>
            <person name="Davidsen T.M."/>
            <person name="DeBoy R.T."/>
            <person name="Detter J.C."/>
            <person name="Dodson R.J."/>
            <person name="Durkin A.S."/>
            <person name="Ganapathy A."/>
            <person name="Gwinn-Giglio M."/>
            <person name="Han C.S."/>
            <person name="Khouri H."/>
            <person name="Kiss H."/>
            <person name="Kothari S.P."/>
            <person name="Madupu R."/>
            <person name="Nelson K.E."/>
            <person name="Nelson W.C."/>
            <person name="Paulsen I."/>
            <person name="Penn K."/>
            <person name="Ren Q."/>
            <person name="Rosovitz M.J."/>
            <person name="Selengut J.D."/>
            <person name="Shrivastava S."/>
            <person name="Sullivan S.A."/>
            <person name="Tapia R."/>
            <person name="Thompson L.S."/>
            <person name="Watkins K.L."/>
            <person name="Yang Q."/>
            <person name="Yu C."/>
            <person name="Zafar N."/>
            <person name="Zhou L."/>
            <person name="Kuske C.R."/>
        </authorList>
    </citation>
    <scope>NUCLEOTIDE SEQUENCE [LARGE SCALE GENOMIC DNA]</scope>
    <source>
        <strain evidence="19 20">Ellin345</strain>
    </source>
</reference>
<feature type="domain" description="CBS" evidence="18">
    <location>
        <begin position="302"/>
        <end position="360"/>
    </location>
</feature>
<evidence type="ECO:0000256" key="2">
    <source>
        <dbReference type="ARBA" id="ARBA00007931"/>
    </source>
</evidence>
<dbReference type="InterPro" id="IPR046342">
    <property type="entry name" value="CBS_dom_sf"/>
</dbReference>
<keyword evidence="13 14" id="KW-0472">Membrane</keyword>
<keyword evidence="8 14" id="KW-0378">Hydrolase</keyword>
<keyword evidence="9 14" id="KW-0862">Zinc</keyword>
<evidence type="ECO:0000256" key="5">
    <source>
        <dbReference type="ARBA" id="ARBA00022692"/>
    </source>
</evidence>
<proteinExistence type="inferred from homology"/>
<evidence type="ECO:0000256" key="3">
    <source>
        <dbReference type="ARBA" id="ARBA00022475"/>
    </source>
</evidence>
<evidence type="ECO:0000256" key="8">
    <source>
        <dbReference type="ARBA" id="ARBA00022801"/>
    </source>
</evidence>
<dbReference type="EnsemblBacteria" id="ABF39121">
    <property type="protein sequence ID" value="ABF39121"/>
    <property type="gene ID" value="Acid345_0116"/>
</dbReference>
<keyword evidence="5 14" id="KW-0812">Transmembrane</keyword>
<feature type="domain" description="CBS" evidence="18">
    <location>
        <begin position="242"/>
        <end position="298"/>
    </location>
</feature>
<feature type="transmembrane region" description="Helical" evidence="14">
    <location>
        <begin position="195"/>
        <end position="218"/>
    </location>
</feature>
<dbReference type="InterPro" id="IPR008915">
    <property type="entry name" value="Peptidase_M50"/>
</dbReference>
<evidence type="ECO:0000259" key="18">
    <source>
        <dbReference type="PROSITE" id="PS51371"/>
    </source>
</evidence>
<keyword evidence="3 14" id="KW-1003">Cell membrane</keyword>
<dbReference type="GO" id="GO:0005886">
    <property type="term" value="C:plasma membrane"/>
    <property type="evidence" value="ECO:0007669"/>
    <property type="project" value="UniProtKB-SubCell"/>
</dbReference>
<dbReference type="Proteomes" id="UP000002432">
    <property type="component" value="Chromosome"/>
</dbReference>
<accession>Q1IVH9</accession>
<evidence type="ECO:0000313" key="19">
    <source>
        <dbReference type="EMBL" id="ABF39121.1"/>
    </source>
</evidence>
<evidence type="ECO:0000256" key="4">
    <source>
        <dbReference type="ARBA" id="ARBA00022670"/>
    </source>
</evidence>
<keyword evidence="7" id="KW-0677">Repeat</keyword>
<feature type="binding site" evidence="16">
    <location>
        <position position="63"/>
    </location>
    <ligand>
        <name>Zn(2+)</name>
        <dbReference type="ChEBI" id="CHEBI:29105"/>
        <note>catalytic</note>
    </ligand>
</feature>
<dbReference type="PANTHER" id="PTHR39188:SF3">
    <property type="entry name" value="STAGE IV SPORULATION PROTEIN FB"/>
    <property type="match status" value="1"/>
</dbReference>
<evidence type="ECO:0000256" key="9">
    <source>
        <dbReference type="ARBA" id="ARBA00022833"/>
    </source>
</evidence>
<sequence length="365" mass="40027">MRSWSIPIGRLFGVEVRLHLTFFFLLMFVWFAQSAANGTALAMRGLALVGLVFGSVVLHELGHALVAIRLGVKVRGIVLLPIGGITFMDDNAPHTRQTAARDIRISAAGPLINLGIGIGAAIACVGLLHMNLLARPLITPVNLTKSFVWANLFLGLFNLLPAYPMDGGRVLRSWYAQRMDYVQATRRAVTIGQTFAALFMVAGIWAPWLMMIGFFLFIGAQIEDRTAIFQSVLETVRIEEVMLTDFSTLSSADTLEDALHKAVHSLQDEFPVIRGSDLVGVISRQRILDALRGGNGYVQGVMNRGFQIAQKSETLAAIFRRIGTKGLSLVPVVDGDRLVGIVTMQNLTHSMALLAESRKLQRMEE</sequence>
<evidence type="ECO:0000256" key="7">
    <source>
        <dbReference type="ARBA" id="ARBA00022737"/>
    </source>
</evidence>
<comment type="similarity">
    <text evidence="2 14">Belongs to the peptidase M50B family.</text>
</comment>
<evidence type="ECO:0000313" key="20">
    <source>
        <dbReference type="Proteomes" id="UP000002432"/>
    </source>
</evidence>
<dbReference type="HOGENOM" id="CLU_037123_1_1_0"/>
<keyword evidence="10 14" id="KW-1133">Transmembrane helix</keyword>
<feature type="binding site" evidence="16">
    <location>
        <position position="166"/>
    </location>
    <ligand>
        <name>Zn(2+)</name>
        <dbReference type="ChEBI" id="CHEBI:29105"/>
        <note>catalytic</note>
    </ligand>
</feature>
<dbReference type="InterPro" id="IPR016483">
    <property type="entry name" value="UCP006404_Pept_M50_CBS"/>
</dbReference>
<gene>
    <name evidence="19" type="ordered locus">Acid345_0116</name>
</gene>
<dbReference type="KEGG" id="aba:Acid345_0116"/>
<comment type="subcellular location">
    <subcellularLocation>
        <location evidence="1 14">Cell membrane</location>
        <topology evidence="1 14">Multi-pass membrane protein</topology>
    </subcellularLocation>
</comment>
<dbReference type="Pfam" id="PF00571">
    <property type="entry name" value="CBS"/>
    <property type="match status" value="2"/>
</dbReference>
<evidence type="ECO:0000256" key="10">
    <source>
        <dbReference type="ARBA" id="ARBA00022989"/>
    </source>
</evidence>